<dbReference type="EMBL" id="KC787647">
    <property type="protein sequence ID" value="AHH54097.1"/>
    <property type="molecule type" value="Genomic_RNA"/>
</dbReference>
<accession>X2D6K5</accession>
<organism evidence="3">
    <name type="scientific">Kibale red colobus virus 2</name>
    <dbReference type="NCBI Taxonomy" id="1936072"/>
    <lineage>
        <taxon>Viruses</taxon>
        <taxon>Riboviria</taxon>
        <taxon>Orthornavirae</taxon>
        <taxon>Pisuviricota</taxon>
        <taxon>Pisoniviricetes</taxon>
        <taxon>Nidovirales</taxon>
        <taxon>Arnidovirineae</taxon>
        <taxon>Arteriviridae</taxon>
        <taxon>Simarterivirinae</taxon>
        <taxon>Etaarterivirus</taxon>
        <taxon>Etaarterivirus ugarco</taxon>
        <taxon>Etaarterivirus ugarco 1</taxon>
    </lineage>
</organism>
<keyword evidence="2" id="KW-0812">Transmembrane</keyword>
<feature type="transmembrane region" description="Helical" evidence="2">
    <location>
        <begin position="177"/>
        <end position="199"/>
    </location>
</feature>
<reference evidence="3" key="1">
    <citation type="submission" date="2013-03" db="EMBL/GenBank/DDBJ databases">
        <authorList>
            <person name="Bailey A."/>
            <person name="Lauck M."/>
            <person name="Friedrich T."/>
            <person name="Goldberg T."/>
            <person name="O'Connor D."/>
        </authorList>
    </citation>
    <scope>NUCLEOTIDE SEQUENCE</scope>
    <source>
        <strain evidence="3">SHFV-krc2</strain>
    </source>
</reference>
<evidence type="ECO:0000256" key="2">
    <source>
        <dbReference type="SAM" id="Phobius"/>
    </source>
</evidence>
<feature type="region of interest" description="Disordered" evidence="1">
    <location>
        <begin position="146"/>
        <end position="167"/>
    </location>
</feature>
<evidence type="ECO:0000313" key="3">
    <source>
        <dbReference type="EMBL" id="AHH54097.1"/>
    </source>
</evidence>
<name>X2D6K5_9NIDO</name>
<sequence>MEDHHVYRAALRSWLLCLLFRFVLGNNTSICFPVPHEYIIVSVNNTLQTCSATGWNPYPQTVGVCGHKKGMEFNLGQLPGTKSTNESSSDTISFQLHTNFDPLLLVYGLFQLQHYPLLFNASNVTTYTTTTSICFLDTAMVEGNKDEDKDENVDIEESETGHNSTNQNVQWPTLREFTYAFSSPLFAPAVLLALPLLLVQM</sequence>
<protein>
    <submittedName>
        <fullName evidence="3">Minor glycoprotein</fullName>
    </submittedName>
</protein>
<reference evidence="3" key="2">
    <citation type="journal article" date="2014" name="PLoS ONE">
        <title>High genetic diversity and adaptive potential of two simian hemorrhagic Fever viruses in a wild primate population.</title>
        <authorList>
            <person name="Bailey A.L."/>
            <person name="Lauck M."/>
            <person name="Weiler A."/>
            <person name="Sibley S.D."/>
            <person name="Dinis J.M."/>
            <person name="Bergman Z."/>
            <person name="Nelson C.W."/>
            <person name="Correll M."/>
            <person name="Gleicher M."/>
            <person name="Hyeroba D."/>
            <person name="Tumukunde A."/>
            <person name="Weny G."/>
            <person name="Chapman C."/>
            <person name="Kuhn J.H."/>
            <person name="Hughes A.L."/>
            <person name="Friedrich T.C."/>
            <person name="Goldberg T.L."/>
            <person name="O'Connor D.H."/>
        </authorList>
    </citation>
    <scope>NUCLEOTIDE SEQUENCE</scope>
    <source>
        <strain evidence="3">SHFV-krc2</strain>
    </source>
</reference>
<proteinExistence type="predicted"/>
<keyword evidence="2" id="KW-1133">Transmembrane helix</keyword>
<feature type="compositionally biased region" description="Acidic residues" evidence="1">
    <location>
        <begin position="148"/>
        <end position="158"/>
    </location>
</feature>
<keyword evidence="2" id="KW-0472">Membrane</keyword>
<evidence type="ECO:0000256" key="1">
    <source>
        <dbReference type="SAM" id="MobiDB-lite"/>
    </source>
</evidence>